<dbReference type="EMBL" id="VIGX01000002">
    <property type="protein sequence ID" value="TWS30222.1"/>
    <property type="molecule type" value="Genomic_DNA"/>
</dbReference>
<dbReference type="AlphaFoldDB" id="A0A5C5S5T5"/>
<proteinExistence type="predicted"/>
<feature type="compositionally biased region" description="Low complexity" evidence="1">
    <location>
        <begin position="1"/>
        <end position="11"/>
    </location>
</feature>
<dbReference type="RefSeq" id="WP_146486248.1">
    <property type="nucleotide sequence ID" value="NZ_VIGX01000002.1"/>
</dbReference>
<evidence type="ECO:0000256" key="1">
    <source>
        <dbReference type="SAM" id="MobiDB-lite"/>
    </source>
</evidence>
<protein>
    <submittedName>
        <fullName evidence="2">Uncharacterized protein</fullName>
    </submittedName>
</protein>
<organism evidence="2 3">
    <name type="scientific">Tsukamurella conjunctivitidis</name>
    <dbReference type="NCBI Taxonomy" id="2592068"/>
    <lineage>
        <taxon>Bacteria</taxon>
        <taxon>Bacillati</taxon>
        <taxon>Actinomycetota</taxon>
        <taxon>Actinomycetes</taxon>
        <taxon>Mycobacteriales</taxon>
        <taxon>Tsukamurellaceae</taxon>
        <taxon>Tsukamurella</taxon>
    </lineage>
</organism>
<sequence length="140" mass="15395">MPTITLTTTMTRPPESPNSRLHWSSTNRIRREVRWELMVRARGAGAPTGLDHVAVTVHHRPADGRGVWDDDNRLAGCKAIFDALHGHSGRDTGPAWPVVADDSPDHMTQRAVGHPPAKGQPAALWVELTWTATDEEDIPC</sequence>
<dbReference type="OrthoDB" id="4547053at2"/>
<dbReference type="SUPFAM" id="SSF103084">
    <property type="entry name" value="Holliday junction resolvase RusA"/>
    <property type="match status" value="1"/>
</dbReference>
<dbReference type="Proteomes" id="UP000319375">
    <property type="component" value="Unassembled WGS sequence"/>
</dbReference>
<evidence type="ECO:0000313" key="3">
    <source>
        <dbReference type="Proteomes" id="UP000319375"/>
    </source>
</evidence>
<evidence type="ECO:0000313" key="2">
    <source>
        <dbReference type="EMBL" id="TWS30222.1"/>
    </source>
</evidence>
<name>A0A5C5S5T5_9ACTN</name>
<gene>
    <name evidence="2" type="ORF">FK530_06860</name>
</gene>
<dbReference type="InterPro" id="IPR036614">
    <property type="entry name" value="RusA-like_sf"/>
</dbReference>
<reference evidence="2 3" key="1">
    <citation type="submission" date="2019-06" db="EMBL/GenBank/DDBJ databases">
        <title>Tsukamurella conjunctivitidis sp. nov., Tsukamurella assacharolytica sp. nov. and Tsukamurella sputae sp. nov. isolated from patients with conjunctivitis, bacteraemia (lymphoma) and respiratory infection (sputum) in Hong Kong.</title>
        <authorList>
            <person name="Teng J.L.L."/>
            <person name="Lee H.H."/>
            <person name="Fong J.Y.H."/>
            <person name="Fok K.M.N."/>
            <person name="Lau S.K.P."/>
            <person name="Woo P.C.Y."/>
        </authorList>
    </citation>
    <scope>NUCLEOTIDE SEQUENCE [LARGE SCALE GENOMIC DNA]</scope>
    <source>
        <strain evidence="2 3">HKU72</strain>
    </source>
</reference>
<dbReference type="GO" id="GO:0006281">
    <property type="term" value="P:DNA repair"/>
    <property type="evidence" value="ECO:0007669"/>
    <property type="project" value="InterPro"/>
</dbReference>
<dbReference type="GO" id="GO:0006310">
    <property type="term" value="P:DNA recombination"/>
    <property type="evidence" value="ECO:0007669"/>
    <property type="project" value="InterPro"/>
</dbReference>
<dbReference type="GO" id="GO:0000287">
    <property type="term" value="F:magnesium ion binding"/>
    <property type="evidence" value="ECO:0007669"/>
    <property type="project" value="InterPro"/>
</dbReference>
<feature type="region of interest" description="Disordered" evidence="1">
    <location>
        <begin position="1"/>
        <end position="22"/>
    </location>
</feature>
<accession>A0A5C5S5T5</accession>
<keyword evidence="3" id="KW-1185">Reference proteome</keyword>
<comment type="caution">
    <text evidence="2">The sequence shown here is derived from an EMBL/GenBank/DDBJ whole genome shotgun (WGS) entry which is preliminary data.</text>
</comment>